<dbReference type="VEuPathDB" id="PlasmoDB:PY02219"/>
<dbReference type="InterPro" id="IPR029045">
    <property type="entry name" value="ClpP/crotonase-like_dom_sf"/>
</dbReference>
<dbReference type="Proteomes" id="UP000072904">
    <property type="component" value="Chromosome 14"/>
</dbReference>
<dbReference type="VEuPathDB" id="PlasmoDB:PY17X_1456900"/>
<dbReference type="Gene3D" id="3.90.226.10">
    <property type="entry name" value="2-enoyl-CoA Hydratase, Chain A, domain 1"/>
    <property type="match status" value="1"/>
</dbReference>
<dbReference type="SUPFAM" id="SSF52096">
    <property type="entry name" value="ClpP/crotonase"/>
    <property type="match status" value="1"/>
</dbReference>
<dbReference type="PANTHER" id="PTHR43176">
    <property type="entry name" value="3-HYDROXYISOBUTYRYL-COA HYDROLASE-RELATED"/>
    <property type="match status" value="1"/>
</dbReference>
<dbReference type="GO" id="GO:0006574">
    <property type="term" value="P:L-valine catabolic process"/>
    <property type="evidence" value="ECO:0007669"/>
    <property type="project" value="TreeGrafter"/>
</dbReference>
<reference evidence="6" key="4">
    <citation type="submission" date="2019-05" db="EMBL/GenBank/DDBJ databases">
        <authorList>
            <consortium name="Pathogen Informatics"/>
        </authorList>
    </citation>
    <scope>NUCLEOTIDE SEQUENCE</scope>
    <source>
        <strain evidence="6">17X</strain>
    </source>
</reference>
<reference evidence="5" key="2">
    <citation type="submission" date="2014-05" db="EMBL/GenBank/DDBJ databases">
        <authorList>
            <person name="Aslett A.Martin."/>
            <person name="De Silva Nishadi"/>
        </authorList>
    </citation>
    <scope>NUCLEOTIDE SEQUENCE</scope>
    <source>
        <strain evidence="5">YM</strain>
    </source>
</reference>
<reference evidence="7 8" key="1">
    <citation type="journal article" date="2014" name="BMC Biol.">
        <title>A comprehensive evaluation of rodent malaria parasite genomes and gene expression.</title>
        <authorList>
            <person name="Otto T.D."/>
            <person name="Bohme U."/>
            <person name="Jackson A.P."/>
            <person name="Hunt M."/>
            <person name="Franke-Fayard B."/>
            <person name="Hoeijmakers W.A."/>
            <person name="Religa A.A."/>
            <person name="Robertson L."/>
            <person name="Sanders M."/>
            <person name="Ogun S.A."/>
            <person name="Cunningham D."/>
            <person name="Erhart A."/>
            <person name="Billker O."/>
            <person name="Khan S.M."/>
            <person name="Stunnenberg H.G."/>
            <person name="Langhorne J."/>
            <person name="Holder A.A."/>
            <person name="Waters A.P."/>
            <person name="Newbold C.I."/>
            <person name="Pain A."/>
            <person name="Berriman M."/>
            <person name="Janse C.J."/>
        </authorList>
    </citation>
    <scope>NUCLEOTIDE SEQUENCE [LARGE SCALE GENOMIC DNA]</scope>
    <source>
        <strain evidence="6 7">17X</strain>
        <strain evidence="5 8">YM</strain>
    </source>
</reference>
<dbReference type="KEGG" id="pyo:PY17X_1456900"/>
<dbReference type="Pfam" id="PF16113">
    <property type="entry name" value="ECH_2"/>
    <property type="match status" value="1"/>
</dbReference>
<sequence>MLNQRGCFHLSIFKLKKDISHIKKLKWNEIKFSDKNYLFTCTNFEKKKINVKNLVTYENKTAKSFYKYSNNSNLHTNAHKIENNHKNVLSKKMENTNDNINMNKRFISDECNKGDLFKKTEKEKNNELDKYNMENMDDVTKSKNGNCNDIIDLTLSDVWSKKTLIVEYKNNIVEILLNRKEKLNAINKDMINGLLNMVKSLSNDDRCNLIVIRSINQNCFCSGSDVKDIVQNKDQGINHLKQLYKYINFISKINKNILCIWNGYAMGGGLGISMYTKYRIINKNVIFAMPENKIGFFPDVGSSYFLKKYFPRNIALHLGLTSLRLNEIDLINFKVCTNYIENLDQFLNELYNIKKEDPNKFNEELIKILNKYPPKVNVNTKPVLTEELISNIDKYYTSANNLEELINNLKKNEDNDNFCKQLLLDINANCYFSCQLWFSYFIYNYDKPMEEVLDNDFKMTQYFLYHTNTFEKGVTEILIKKNKSFQWSKDHENNPVKLEETIEDILMNKNLLSIKDEFI</sequence>
<keyword evidence="3 5" id="KW-0378">Hydrolase</keyword>
<reference evidence="6" key="3">
    <citation type="submission" date="2014-05" db="EMBL/GenBank/DDBJ databases">
        <authorList>
            <person name="Aslett M.A."/>
            <person name="De Silva N."/>
        </authorList>
    </citation>
    <scope>NUCLEOTIDE SEQUENCE</scope>
    <source>
        <strain evidence="6">17X</strain>
    </source>
</reference>
<protein>
    <recommendedName>
        <fullName evidence="2">3-hydroxyisobutyryl-CoA hydrolase</fullName>
        <ecNumber evidence="2">3.1.2.4</ecNumber>
    </recommendedName>
</protein>
<dbReference type="OrthoDB" id="1737613at2759"/>
<evidence type="ECO:0000256" key="1">
    <source>
        <dbReference type="ARBA" id="ARBA00001709"/>
    </source>
</evidence>
<dbReference type="EMBL" id="LM993668">
    <property type="protein sequence ID" value="VTZ81879.1"/>
    <property type="molecule type" value="Genomic_DNA"/>
</dbReference>
<comment type="catalytic activity">
    <reaction evidence="1">
        <text>3-hydroxy-2-methylpropanoyl-CoA + H2O = 3-hydroxy-2-methylpropanoate + CoA + H(+)</text>
        <dbReference type="Rhea" id="RHEA:20888"/>
        <dbReference type="ChEBI" id="CHEBI:11805"/>
        <dbReference type="ChEBI" id="CHEBI:15377"/>
        <dbReference type="ChEBI" id="CHEBI:15378"/>
        <dbReference type="ChEBI" id="CHEBI:57287"/>
        <dbReference type="ChEBI" id="CHEBI:57340"/>
        <dbReference type="EC" id="3.1.2.4"/>
    </reaction>
</comment>
<dbReference type="GeneID" id="3807393"/>
<evidence type="ECO:0000256" key="2">
    <source>
        <dbReference type="ARBA" id="ARBA00011915"/>
    </source>
</evidence>
<dbReference type="OMA" id="CIWNGYA"/>
<dbReference type="Proteomes" id="UP000072874">
    <property type="component" value="Chromosome 14"/>
</dbReference>
<dbReference type="EC" id="3.1.2.4" evidence="2"/>
<evidence type="ECO:0000313" key="5">
    <source>
        <dbReference type="EMBL" id="CDU20913.1"/>
    </source>
</evidence>
<dbReference type="PANTHER" id="PTHR43176:SF3">
    <property type="entry name" value="3-HYDROXYISOBUTYRYL-COA HYDROLASE, MITOCHONDRIAL"/>
    <property type="match status" value="1"/>
</dbReference>
<accession>A0A078KCH6</accession>
<dbReference type="AlphaFoldDB" id="A0A078KCH6"/>
<gene>
    <name evidence="6" type="ORF">PY17X_1456900</name>
    <name evidence="5" type="ORF">PYYM_1458400</name>
</gene>
<evidence type="ECO:0000313" key="6">
    <source>
        <dbReference type="EMBL" id="VTZ81879.1"/>
    </source>
</evidence>
<dbReference type="InterPro" id="IPR032259">
    <property type="entry name" value="HIBYL-CoA-H"/>
</dbReference>
<name>A0A078KCH6_PLAYE</name>
<dbReference type="VEuPathDB" id="PlasmoDB:PYYM_1458400"/>
<evidence type="ECO:0000313" key="8">
    <source>
        <dbReference type="Proteomes" id="UP000072904"/>
    </source>
</evidence>
<evidence type="ECO:0000259" key="4">
    <source>
        <dbReference type="Pfam" id="PF16113"/>
    </source>
</evidence>
<dbReference type="VEuPathDB" id="PlasmoDB:PY02220"/>
<dbReference type="CDD" id="cd06558">
    <property type="entry name" value="crotonase-like"/>
    <property type="match status" value="1"/>
</dbReference>
<proteinExistence type="predicted"/>
<dbReference type="GO" id="GO:0003860">
    <property type="term" value="F:3-hydroxyisobutyryl-CoA hydrolase activity"/>
    <property type="evidence" value="ECO:0007669"/>
    <property type="project" value="UniProtKB-EC"/>
</dbReference>
<dbReference type="EMBL" id="LK934642">
    <property type="protein sequence ID" value="CDU20913.1"/>
    <property type="molecule type" value="Genomic_DNA"/>
</dbReference>
<dbReference type="RefSeq" id="XP_730090.2">
    <property type="nucleotide sequence ID" value="XM_724997.2"/>
</dbReference>
<feature type="domain" description="Enoyl-CoA hydratase/isomerase" evidence="4">
    <location>
        <begin position="175"/>
        <end position="490"/>
    </location>
</feature>
<evidence type="ECO:0000256" key="3">
    <source>
        <dbReference type="ARBA" id="ARBA00022801"/>
    </source>
</evidence>
<dbReference type="InterPro" id="IPR045004">
    <property type="entry name" value="ECH_dom"/>
</dbReference>
<organism evidence="5 8">
    <name type="scientific">Plasmodium yoelii</name>
    <dbReference type="NCBI Taxonomy" id="5861"/>
    <lineage>
        <taxon>Eukaryota</taxon>
        <taxon>Sar</taxon>
        <taxon>Alveolata</taxon>
        <taxon>Apicomplexa</taxon>
        <taxon>Aconoidasida</taxon>
        <taxon>Haemosporida</taxon>
        <taxon>Plasmodiidae</taxon>
        <taxon>Plasmodium</taxon>
        <taxon>Plasmodium (Vinckeia)</taxon>
    </lineage>
</organism>
<dbReference type="VEuPathDB" id="PlasmoDB:Py17XNL_001401396"/>
<evidence type="ECO:0000313" key="7">
    <source>
        <dbReference type="Proteomes" id="UP000072874"/>
    </source>
</evidence>